<comment type="caution">
    <text evidence="1">The sequence shown here is derived from an EMBL/GenBank/DDBJ whole genome shotgun (WGS) entry which is preliminary data.</text>
</comment>
<dbReference type="Proteomes" id="UP001605036">
    <property type="component" value="Unassembled WGS sequence"/>
</dbReference>
<dbReference type="AlphaFoldDB" id="A0ABD1ZF71"/>
<accession>A0ABD1ZF71</accession>
<evidence type="ECO:0000313" key="2">
    <source>
        <dbReference type="Proteomes" id="UP001605036"/>
    </source>
</evidence>
<proteinExistence type="predicted"/>
<organism evidence="1 2">
    <name type="scientific">Riccia fluitans</name>
    <dbReference type="NCBI Taxonomy" id="41844"/>
    <lineage>
        <taxon>Eukaryota</taxon>
        <taxon>Viridiplantae</taxon>
        <taxon>Streptophyta</taxon>
        <taxon>Embryophyta</taxon>
        <taxon>Marchantiophyta</taxon>
        <taxon>Marchantiopsida</taxon>
        <taxon>Marchantiidae</taxon>
        <taxon>Marchantiales</taxon>
        <taxon>Ricciaceae</taxon>
        <taxon>Riccia</taxon>
    </lineage>
</organism>
<keyword evidence="2" id="KW-1185">Reference proteome</keyword>
<sequence>MHSGATLDPVRRGGSGEAILPVVSPDLLSPLTVTVYYPLPIRTRIPTLDTSGTPPSVPSSPRVVPINHSRLFPSCLAVWYAECLPRARLTLPTLLGFLLLLDEQSPWLDWSSMTVDGEWEATEFGG</sequence>
<gene>
    <name evidence="1" type="ORF">R1flu_018141</name>
</gene>
<protein>
    <submittedName>
        <fullName evidence="1">Uncharacterized protein</fullName>
    </submittedName>
</protein>
<dbReference type="EMBL" id="JBHFFA010000001">
    <property type="protein sequence ID" value="KAL2650013.1"/>
    <property type="molecule type" value="Genomic_DNA"/>
</dbReference>
<name>A0ABD1ZF71_9MARC</name>
<evidence type="ECO:0000313" key="1">
    <source>
        <dbReference type="EMBL" id="KAL2650013.1"/>
    </source>
</evidence>
<reference evidence="1 2" key="1">
    <citation type="submission" date="2024-09" db="EMBL/GenBank/DDBJ databases">
        <title>Chromosome-scale assembly of Riccia fluitans.</title>
        <authorList>
            <person name="Paukszto L."/>
            <person name="Sawicki J."/>
            <person name="Karawczyk K."/>
            <person name="Piernik-Szablinska J."/>
            <person name="Szczecinska M."/>
            <person name="Mazdziarz M."/>
        </authorList>
    </citation>
    <scope>NUCLEOTIDE SEQUENCE [LARGE SCALE GENOMIC DNA]</scope>
    <source>
        <strain evidence="1">Rf_01</strain>
        <tissue evidence="1">Aerial parts of the thallus</tissue>
    </source>
</reference>